<protein>
    <submittedName>
        <fullName evidence="12">Membrane protein</fullName>
    </submittedName>
</protein>
<dbReference type="RefSeq" id="WP_045527754.1">
    <property type="nucleotide sequence ID" value="NZ_CP011043.1"/>
</dbReference>
<evidence type="ECO:0000313" key="14">
    <source>
        <dbReference type="Proteomes" id="UP000032604"/>
    </source>
</evidence>
<dbReference type="KEGG" id="cmh:VO01_06555"/>
<dbReference type="InterPro" id="IPR041714">
    <property type="entry name" value="VKOR_Actinobacteria"/>
</dbReference>
<evidence type="ECO:0000256" key="5">
    <source>
        <dbReference type="ARBA" id="ARBA00022989"/>
    </source>
</evidence>
<dbReference type="PATRIC" id="fig|33014.5.peg.1362"/>
<gene>
    <name evidence="13" type="ORF">DZF93_05510</name>
    <name evidence="12" type="ORF">VO01_06555</name>
</gene>
<feature type="domain" description="Vitamin K epoxide reductase" evidence="11">
    <location>
        <begin position="10"/>
        <end position="151"/>
    </location>
</feature>
<evidence type="ECO:0000256" key="8">
    <source>
        <dbReference type="ARBA" id="ARBA00023157"/>
    </source>
</evidence>
<dbReference type="EMBL" id="QWEA01000144">
    <property type="protein sequence ID" value="RIJ43721.1"/>
    <property type="molecule type" value="Genomic_DNA"/>
</dbReference>
<feature type="transmembrane region" description="Helical" evidence="10">
    <location>
        <begin position="12"/>
        <end position="33"/>
    </location>
</feature>
<dbReference type="Gene3D" id="1.20.1440.130">
    <property type="entry name" value="VKOR domain"/>
    <property type="match status" value="1"/>
</dbReference>
<dbReference type="EMBL" id="CP011043">
    <property type="protein sequence ID" value="AJW78837.1"/>
    <property type="molecule type" value="Genomic_DNA"/>
</dbReference>
<dbReference type="AlphaFoldDB" id="A0A0D5CHU5"/>
<dbReference type="InterPro" id="IPR012932">
    <property type="entry name" value="VKOR"/>
</dbReference>
<keyword evidence="3 10" id="KW-0812">Transmembrane</keyword>
<keyword evidence="6" id="KW-0560">Oxidoreductase</keyword>
<keyword evidence="7 10" id="KW-0472">Membrane</keyword>
<keyword evidence="9" id="KW-0676">Redox-active center</keyword>
<accession>A0A0D5CHU5</accession>
<dbReference type="GO" id="GO:0016491">
    <property type="term" value="F:oxidoreductase activity"/>
    <property type="evidence" value="ECO:0007669"/>
    <property type="project" value="UniProtKB-KW"/>
</dbReference>
<feature type="transmembrane region" description="Helical" evidence="10">
    <location>
        <begin position="74"/>
        <end position="92"/>
    </location>
</feature>
<evidence type="ECO:0000256" key="2">
    <source>
        <dbReference type="ARBA" id="ARBA00006214"/>
    </source>
</evidence>
<dbReference type="GO" id="GO:0016020">
    <property type="term" value="C:membrane"/>
    <property type="evidence" value="ECO:0007669"/>
    <property type="project" value="UniProtKB-SubCell"/>
</dbReference>
<feature type="transmembrane region" description="Helical" evidence="10">
    <location>
        <begin position="173"/>
        <end position="197"/>
    </location>
</feature>
<dbReference type="CDD" id="cd12922">
    <property type="entry name" value="VKOR_5"/>
    <property type="match status" value="1"/>
</dbReference>
<proteinExistence type="inferred from homology"/>
<evidence type="ECO:0000256" key="7">
    <source>
        <dbReference type="ARBA" id="ARBA00023136"/>
    </source>
</evidence>
<comment type="subcellular location">
    <subcellularLocation>
        <location evidence="1">Membrane</location>
        <topology evidence="1">Multi-pass membrane protein</topology>
    </subcellularLocation>
</comment>
<sequence>MTATRAPAHPRSLAVLLVVTGVVGWIGAFVLVLDRLHLLENPGASLSCDVNPFISCATVIESPQGSLFGFPNPLIGVAAFVVPIVIGMALVAGARFARWFWTLFALGTFAGWVFVTWLFTQSVFVIGALCPYCLLVWSAMIPLWWGTLSATARAGLLPLPAGIRRAADAVAPYTWAVVVLNYAIIVVAIIATFPALIPTLLG</sequence>
<evidence type="ECO:0000313" key="12">
    <source>
        <dbReference type="EMBL" id="AJW78837.1"/>
    </source>
</evidence>
<dbReference type="Proteomes" id="UP000266634">
    <property type="component" value="Unassembled WGS sequence"/>
</dbReference>
<keyword evidence="8" id="KW-1015">Disulfide bond</keyword>
<organism evidence="12 14">
    <name type="scientific">Clavibacter michiganensis subsp. insidiosus</name>
    <dbReference type="NCBI Taxonomy" id="33014"/>
    <lineage>
        <taxon>Bacteria</taxon>
        <taxon>Bacillati</taxon>
        <taxon>Actinomycetota</taxon>
        <taxon>Actinomycetes</taxon>
        <taxon>Micrococcales</taxon>
        <taxon>Microbacteriaceae</taxon>
        <taxon>Clavibacter</taxon>
    </lineage>
</organism>
<evidence type="ECO:0000313" key="13">
    <source>
        <dbReference type="EMBL" id="RIJ43721.1"/>
    </source>
</evidence>
<evidence type="ECO:0000259" key="11">
    <source>
        <dbReference type="SMART" id="SM00756"/>
    </source>
</evidence>
<keyword evidence="4" id="KW-0874">Quinone</keyword>
<dbReference type="GO" id="GO:0048038">
    <property type="term" value="F:quinone binding"/>
    <property type="evidence" value="ECO:0007669"/>
    <property type="project" value="UniProtKB-KW"/>
</dbReference>
<feature type="transmembrane region" description="Helical" evidence="10">
    <location>
        <begin position="125"/>
        <end position="145"/>
    </location>
</feature>
<comment type="similarity">
    <text evidence="2">Belongs to the VKOR family.</text>
</comment>
<evidence type="ECO:0000256" key="4">
    <source>
        <dbReference type="ARBA" id="ARBA00022719"/>
    </source>
</evidence>
<evidence type="ECO:0000256" key="9">
    <source>
        <dbReference type="ARBA" id="ARBA00023284"/>
    </source>
</evidence>
<feature type="transmembrane region" description="Helical" evidence="10">
    <location>
        <begin position="99"/>
        <end position="119"/>
    </location>
</feature>
<dbReference type="OrthoDB" id="9783799at2"/>
<name>A0A0D5CHU5_9MICO</name>
<evidence type="ECO:0000313" key="15">
    <source>
        <dbReference type="Proteomes" id="UP000266634"/>
    </source>
</evidence>
<reference evidence="12 14" key="1">
    <citation type="journal article" date="2015" name="Genome Announc.">
        <title>Complete Genome Sequence of Clavibacter michiganensis subsp. insidiosus R1-1 Using PacBio Single-Molecule Real-Time Technology.</title>
        <authorList>
            <person name="Lu Y."/>
            <person name="Samac D.A."/>
            <person name="Glazebrook J."/>
            <person name="Ishimaru C.A."/>
        </authorList>
    </citation>
    <scope>NUCLEOTIDE SEQUENCE [LARGE SCALE GENOMIC DNA]</scope>
    <source>
        <strain evidence="12 14">R1-1</strain>
    </source>
</reference>
<evidence type="ECO:0000256" key="6">
    <source>
        <dbReference type="ARBA" id="ARBA00023002"/>
    </source>
</evidence>
<keyword evidence="5 10" id="KW-1133">Transmembrane helix</keyword>
<dbReference type="InterPro" id="IPR038354">
    <property type="entry name" value="VKOR_sf"/>
</dbReference>
<dbReference type="Pfam" id="PF07884">
    <property type="entry name" value="VKOR"/>
    <property type="match status" value="1"/>
</dbReference>
<evidence type="ECO:0000256" key="3">
    <source>
        <dbReference type="ARBA" id="ARBA00022692"/>
    </source>
</evidence>
<dbReference type="HOGENOM" id="CLU_082938_1_1_11"/>
<dbReference type="Proteomes" id="UP000032604">
    <property type="component" value="Chromosome"/>
</dbReference>
<evidence type="ECO:0000256" key="1">
    <source>
        <dbReference type="ARBA" id="ARBA00004141"/>
    </source>
</evidence>
<evidence type="ECO:0000256" key="10">
    <source>
        <dbReference type="SAM" id="Phobius"/>
    </source>
</evidence>
<reference evidence="13 15" key="2">
    <citation type="submission" date="2018-08" db="EMBL/GenBank/DDBJ databases">
        <title>Genome Sequence of Clavibacter michiganensis Subspecies type strains, and the Atypical Peach-Colored Strains Isolated from Tomato.</title>
        <authorList>
            <person name="Osdaghi E."/>
            <person name="Portier P."/>
            <person name="Briand M."/>
            <person name="Jacques M.-A."/>
        </authorList>
    </citation>
    <scope>NUCLEOTIDE SEQUENCE [LARGE SCALE GENOMIC DNA]</scope>
    <source>
        <strain evidence="13 15">CFBP 6488</strain>
    </source>
</reference>
<dbReference type="SMART" id="SM00756">
    <property type="entry name" value="VKc"/>
    <property type="match status" value="1"/>
</dbReference>